<dbReference type="Proteomes" id="UP000031829">
    <property type="component" value="Chromosome"/>
</dbReference>
<evidence type="ECO:0000313" key="1">
    <source>
        <dbReference type="EMBL" id="AJI20852.1"/>
    </source>
</evidence>
<dbReference type="GeneID" id="93642515"/>
<accession>A0A0B6AII5</accession>
<organism evidence="1 2">
    <name type="scientific">Priestia megaterium (strain ATCC 14581 / DSM 32 / CCUG 1817 / JCM 2506 / NBRC 15308 / NCIMB 9376 / NCTC 10342 / NRRL B-14308 / VKM B-512 / Ford 19)</name>
    <name type="common">Bacillus megaterium</name>
    <dbReference type="NCBI Taxonomy" id="1348623"/>
    <lineage>
        <taxon>Bacteria</taxon>
        <taxon>Bacillati</taxon>
        <taxon>Bacillota</taxon>
        <taxon>Bacilli</taxon>
        <taxon>Bacillales</taxon>
        <taxon>Bacillaceae</taxon>
        <taxon>Priestia</taxon>
    </lineage>
</organism>
<gene>
    <name evidence="1" type="ORF">BG04_4512</name>
</gene>
<name>A0A0B6AII5_PRIM2</name>
<protein>
    <submittedName>
        <fullName evidence="1">Uncharacterized protein</fullName>
    </submittedName>
</protein>
<sequence length="131" mass="15440">MTKVEHYIQTLGNSADLLTKRQTSIYFEKLSNTFPFLTIMQINWRKVLIKKSTRHIEEIKKWLQEMNINEHQVVLFWKRATKAVSVDLAQALLFFQQTADLTEEAFIYCPSVDYVIEYFKDGKMMIGLAAR</sequence>
<reference evidence="1 2" key="1">
    <citation type="journal article" date="2015" name="Genome Announc.">
        <title>Complete genome sequences for 35 biothreat assay-relevant bacillus species.</title>
        <authorList>
            <person name="Johnson S.L."/>
            <person name="Daligault H.E."/>
            <person name="Davenport K.W."/>
            <person name="Jaissle J."/>
            <person name="Frey K.G."/>
            <person name="Ladner J.T."/>
            <person name="Broomall S.M."/>
            <person name="Bishop-Lilly K.A."/>
            <person name="Bruce D.C."/>
            <person name="Gibbons H.S."/>
            <person name="Coyne S.R."/>
            <person name="Lo C.C."/>
            <person name="Meincke L."/>
            <person name="Munk A.C."/>
            <person name="Koroleva G.I."/>
            <person name="Rosenzweig C.N."/>
            <person name="Palacios G.F."/>
            <person name="Redden C.L."/>
            <person name="Minogue T.D."/>
            <person name="Chain P.S."/>
        </authorList>
    </citation>
    <scope>NUCLEOTIDE SEQUENCE [LARGE SCALE GENOMIC DNA]</scope>
    <source>
        <strain evidence="2">ATCC 14581 / DSM 32 / JCM 2506 / NBRC 15308 / NCIMB 9376 / NCTC 10342 / NRRL B-14308 / VKM B-512</strain>
    </source>
</reference>
<proteinExistence type="predicted"/>
<dbReference type="RefSeq" id="WP_034652455.1">
    <property type="nucleotide sequence ID" value="NZ_BCVB01000005.1"/>
</dbReference>
<dbReference type="AlphaFoldDB" id="A0A0B6AII5"/>
<dbReference type="InterPro" id="IPR049585">
    <property type="entry name" value="CdiI_EcoliA0-like"/>
</dbReference>
<dbReference type="KEGG" id="bmeg:BG04_4512"/>
<evidence type="ECO:0000313" key="2">
    <source>
        <dbReference type="Proteomes" id="UP000031829"/>
    </source>
</evidence>
<dbReference type="HOGENOM" id="CLU_139590_0_0_9"/>
<dbReference type="Pfam" id="PF24172">
    <property type="entry name" value="CdiI_ImmP"/>
    <property type="match status" value="1"/>
</dbReference>
<dbReference type="EMBL" id="CP009920">
    <property type="protein sequence ID" value="AJI20852.1"/>
    <property type="molecule type" value="Genomic_DNA"/>
</dbReference>